<keyword evidence="4" id="KW-0378">Hydrolase</keyword>
<dbReference type="InterPro" id="IPR051398">
    <property type="entry name" value="Polysacch_Deacetylase"/>
</dbReference>
<gene>
    <name evidence="4" type="ORF">ACFSHS_18445</name>
</gene>
<keyword evidence="2" id="KW-0732">Signal</keyword>
<comment type="subcellular location">
    <subcellularLocation>
        <location evidence="1">Secreted</location>
    </subcellularLocation>
</comment>
<dbReference type="PANTHER" id="PTHR34216">
    <property type="match status" value="1"/>
</dbReference>
<evidence type="ECO:0000259" key="3">
    <source>
        <dbReference type="PROSITE" id="PS51677"/>
    </source>
</evidence>
<dbReference type="InterPro" id="IPR002509">
    <property type="entry name" value="NODB_dom"/>
</dbReference>
<dbReference type="RefSeq" id="WP_376879236.1">
    <property type="nucleotide sequence ID" value="NZ_JBHUHP010000022.1"/>
</dbReference>
<dbReference type="EC" id="3.-.-.-" evidence="4"/>
<dbReference type="InterPro" id="IPR011330">
    <property type="entry name" value="Glyco_hydro/deAcase_b/a-brl"/>
</dbReference>
<evidence type="ECO:0000256" key="2">
    <source>
        <dbReference type="ARBA" id="ARBA00022729"/>
    </source>
</evidence>
<reference evidence="5" key="1">
    <citation type="journal article" date="2019" name="Int. J. Syst. Evol. Microbiol.">
        <title>The Global Catalogue of Microorganisms (GCM) 10K type strain sequencing project: providing services to taxonomists for standard genome sequencing and annotation.</title>
        <authorList>
            <consortium name="The Broad Institute Genomics Platform"/>
            <consortium name="The Broad Institute Genome Sequencing Center for Infectious Disease"/>
            <person name="Wu L."/>
            <person name="Ma J."/>
        </authorList>
    </citation>
    <scope>NUCLEOTIDE SEQUENCE [LARGE SCALE GENOMIC DNA]</scope>
    <source>
        <strain evidence="5">JCM 3338</strain>
    </source>
</reference>
<evidence type="ECO:0000313" key="4">
    <source>
        <dbReference type="EMBL" id="MFD2093544.1"/>
    </source>
</evidence>
<dbReference type="EMBL" id="JBHUHP010000022">
    <property type="protein sequence ID" value="MFD2093544.1"/>
    <property type="molecule type" value="Genomic_DNA"/>
</dbReference>
<keyword evidence="5" id="KW-1185">Reference proteome</keyword>
<dbReference type="SUPFAM" id="SSF88713">
    <property type="entry name" value="Glycoside hydrolase/deacetylase"/>
    <property type="match status" value="1"/>
</dbReference>
<dbReference type="GO" id="GO:0016787">
    <property type="term" value="F:hydrolase activity"/>
    <property type="evidence" value="ECO:0007669"/>
    <property type="project" value="UniProtKB-KW"/>
</dbReference>
<evidence type="ECO:0000313" key="5">
    <source>
        <dbReference type="Proteomes" id="UP001597402"/>
    </source>
</evidence>
<dbReference type="Gene3D" id="3.20.20.370">
    <property type="entry name" value="Glycoside hydrolase/deacetylase"/>
    <property type="match status" value="1"/>
</dbReference>
<accession>A0ABW4XHM0</accession>
<dbReference type="Pfam" id="PF01522">
    <property type="entry name" value="Polysacc_deac_1"/>
    <property type="match status" value="1"/>
</dbReference>
<dbReference type="CDD" id="cd10918">
    <property type="entry name" value="CE4_NodB_like_5s_6s"/>
    <property type="match status" value="1"/>
</dbReference>
<feature type="domain" description="NodB homology" evidence="3">
    <location>
        <begin position="65"/>
        <end position="235"/>
    </location>
</feature>
<comment type="caution">
    <text evidence="4">The sequence shown here is derived from an EMBL/GenBank/DDBJ whole genome shotgun (WGS) entry which is preliminary data.</text>
</comment>
<sequence length="235" mass="26368">MARELLILGYHRIGPPGPDGWETWFFVPQEVFDHHLDLIRDSVWQPIDLDAFLRGLDDPATLPEHPILLTFDDGYRCMRDVAAPVLHRHGMPAVLFVPTDHVGGPNAFDPWEPPGRICDWADLRFLERRRIAVQSHAASHRTFGDLTLQEQTEELHRSKQAIEKGLGRPVHLLAYPFGDRGREPERMAQAARSIGYSAGCGYPGGVNDLPVPDAFALQRVAMGPDTDLASWLARD</sequence>
<evidence type="ECO:0000256" key="1">
    <source>
        <dbReference type="ARBA" id="ARBA00004613"/>
    </source>
</evidence>
<dbReference type="PROSITE" id="PS51677">
    <property type="entry name" value="NODB"/>
    <property type="match status" value="1"/>
</dbReference>
<proteinExistence type="predicted"/>
<dbReference type="PANTHER" id="PTHR34216:SF3">
    <property type="entry name" value="POLY-BETA-1,6-N-ACETYL-D-GLUCOSAMINE N-DEACETYLASE"/>
    <property type="match status" value="1"/>
</dbReference>
<name>A0ABW4XHM0_9ACTN</name>
<organism evidence="4 5">
    <name type="scientific">Blastococcus deserti</name>
    <dbReference type="NCBI Taxonomy" id="2259033"/>
    <lineage>
        <taxon>Bacteria</taxon>
        <taxon>Bacillati</taxon>
        <taxon>Actinomycetota</taxon>
        <taxon>Actinomycetes</taxon>
        <taxon>Geodermatophilales</taxon>
        <taxon>Geodermatophilaceae</taxon>
        <taxon>Blastococcus</taxon>
    </lineage>
</organism>
<protein>
    <submittedName>
        <fullName evidence="4">Polysaccharide deacetylase family protein</fullName>
        <ecNumber evidence="4">3.-.-.-</ecNumber>
    </submittedName>
</protein>
<dbReference type="Proteomes" id="UP001597402">
    <property type="component" value="Unassembled WGS sequence"/>
</dbReference>